<evidence type="ECO:0000313" key="9">
    <source>
        <dbReference type="EMBL" id="KUG18899.1"/>
    </source>
</evidence>
<comment type="caution">
    <text evidence="9">The sequence shown here is derived from an EMBL/GenBank/DDBJ whole genome shotgun (WGS) entry which is preliminary data.</text>
</comment>
<keyword evidence="7 8" id="KW-0472">Membrane</keyword>
<feature type="transmembrane region" description="Helical" evidence="8">
    <location>
        <begin position="202"/>
        <end position="223"/>
    </location>
</feature>
<feature type="transmembrane region" description="Helical" evidence="8">
    <location>
        <begin position="20"/>
        <end position="43"/>
    </location>
</feature>
<dbReference type="Pfam" id="PF01032">
    <property type="entry name" value="FecCD"/>
    <property type="match status" value="1"/>
</dbReference>
<evidence type="ECO:0000256" key="7">
    <source>
        <dbReference type="ARBA" id="ARBA00023136"/>
    </source>
</evidence>
<keyword evidence="3" id="KW-0813">Transport</keyword>
<keyword evidence="4" id="KW-1003">Cell membrane</keyword>
<keyword evidence="5 8" id="KW-0812">Transmembrane</keyword>
<evidence type="ECO:0000256" key="6">
    <source>
        <dbReference type="ARBA" id="ARBA00022989"/>
    </source>
</evidence>
<feature type="transmembrane region" description="Helical" evidence="8">
    <location>
        <begin position="103"/>
        <end position="124"/>
    </location>
</feature>
<dbReference type="Gene3D" id="1.10.3470.10">
    <property type="entry name" value="ABC transporter involved in vitamin B12 uptake, BtuC"/>
    <property type="match status" value="1"/>
</dbReference>
<evidence type="ECO:0000256" key="1">
    <source>
        <dbReference type="ARBA" id="ARBA00004651"/>
    </source>
</evidence>
<keyword evidence="6 8" id="KW-1133">Transmembrane helix</keyword>
<dbReference type="GO" id="GO:0033214">
    <property type="term" value="P:siderophore-iron import into cell"/>
    <property type="evidence" value="ECO:0007669"/>
    <property type="project" value="TreeGrafter"/>
</dbReference>
<evidence type="ECO:0000256" key="8">
    <source>
        <dbReference type="SAM" id="Phobius"/>
    </source>
</evidence>
<dbReference type="GO" id="GO:0005886">
    <property type="term" value="C:plasma membrane"/>
    <property type="evidence" value="ECO:0007669"/>
    <property type="project" value="UniProtKB-SubCell"/>
</dbReference>
<evidence type="ECO:0000256" key="2">
    <source>
        <dbReference type="ARBA" id="ARBA00007935"/>
    </source>
</evidence>
<dbReference type="GO" id="GO:0022857">
    <property type="term" value="F:transmembrane transporter activity"/>
    <property type="evidence" value="ECO:0007669"/>
    <property type="project" value="InterPro"/>
</dbReference>
<dbReference type="InterPro" id="IPR000522">
    <property type="entry name" value="ABC_transptr_permease_BtuC"/>
</dbReference>
<evidence type="ECO:0000256" key="3">
    <source>
        <dbReference type="ARBA" id="ARBA00022448"/>
    </source>
</evidence>
<dbReference type="PANTHER" id="PTHR30472:SF25">
    <property type="entry name" value="ABC TRANSPORTER PERMEASE PROTEIN MJ0876-RELATED"/>
    <property type="match status" value="1"/>
</dbReference>
<feature type="transmembrane region" description="Helical" evidence="8">
    <location>
        <begin position="170"/>
        <end position="190"/>
    </location>
</feature>
<feature type="transmembrane region" description="Helical" evidence="8">
    <location>
        <begin position="291"/>
        <end position="317"/>
    </location>
</feature>
<protein>
    <submittedName>
        <fullName evidence="9">Iron(Iii) dicitrate transport system permease protein</fullName>
    </submittedName>
</protein>
<gene>
    <name evidence="9" type="ORF">ASZ90_011393</name>
</gene>
<feature type="transmembrane region" description="Helical" evidence="8">
    <location>
        <begin position="358"/>
        <end position="379"/>
    </location>
</feature>
<comment type="similarity">
    <text evidence="2">Belongs to the binding-protein-dependent transport system permease family. FecCD subfamily.</text>
</comment>
<dbReference type="AlphaFoldDB" id="A0A0W8FF01"/>
<accession>A0A0W8FF01</accession>
<proteinExistence type="inferred from homology"/>
<reference evidence="9" key="1">
    <citation type="journal article" date="2015" name="Proc. Natl. Acad. Sci. U.S.A.">
        <title>Networks of energetic and metabolic interactions define dynamics in microbial communities.</title>
        <authorList>
            <person name="Embree M."/>
            <person name="Liu J.K."/>
            <person name="Al-Bassam M.M."/>
            <person name="Zengler K."/>
        </authorList>
    </citation>
    <scope>NUCLEOTIDE SEQUENCE</scope>
</reference>
<evidence type="ECO:0000256" key="4">
    <source>
        <dbReference type="ARBA" id="ARBA00022475"/>
    </source>
</evidence>
<dbReference type="InterPro" id="IPR037294">
    <property type="entry name" value="ABC_BtuC-like"/>
</dbReference>
<dbReference type="SUPFAM" id="SSF81345">
    <property type="entry name" value="ABC transporter involved in vitamin B12 uptake, BtuC"/>
    <property type="match status" value="1"/>
</dbReference>
<organism evidence="9">
    <name type="scientific">hydrocarbon metagenome</name>
    <dbReference type="NCBI Taxonomy" id="938273"/>
    <lineage>
        <taxon>unclassified sequences</taxon>
        <taxon>metagenomes</taxon>
        <taxon>ecological metagenomes</taxon>
    </lineage>
</organism>
<dbReference type="CDD" id="cd06550">
    <property type="entry name" value="TM_ABC_iron-siderophores_like"/>
    <property type="match status" value="1"/>
</dbReference>
<sequence>MHFADGTIPEDYLRYTYAKYLWILGGIAFLFILLILSISVGAVSIPAYDVFLTLVNGAIDRINDVLALISEETSFLHLEIPRFGETASHKWDAIIWNIRLPQALAAIAAGVGLSVAGVAMQSILRNPLGSPFTLGISNAGAFGAAVSIVLLGTGRMTSTVAGAVVINNPYLTTFVAFAFCLLATAVILLIAKIRGASPEVMVLAGVALSSLFTAGTMFLQYFADDTQLAAVVFWTFGDVGRAGWRELWIMGVVVAIACMYFIANRWNYNAIDAGDETAKGLGVNVERIRNLGMVVAALVTAVIVSFLGVIGFVGLVCPHMVRRIIGDEQRFLIPGSMVMGGILLLASDTAARLIVAPYVLPVAVLTAFMGAPVFIYLLLRGYRR</sequence>
<evidence type="ECO:0000256" key="5">
    <source>
        <dbReference type="ARBA" id="ARBA00022692"/>
    </source>
</evidence>
<feature type="transmembrane region" description="Helical" evidence="8">
    <location>
        <begin position="136"/>
        <end position="158"/>
    </location>
</feature>
<feature type="transmembrane region" description="Helical" evidence="8">
    <location>
        <begin position="244"/>
        <end position="263"/>
    </location>
</feature>
<dbReference type="PANTHER" id="PTHR30472">
    <property type="entry name" value="FERRIC ENTEROBACTIN TRANSPORT SYSTEM PERMEASE PROTEIN"/>
    <property type="match status" value="1"/>
</dbReference>
<comment type="subcellular location">
    <subcellularLocation>
        <location evidence="1">Cell membrane</location>
        <topology evidence="1">Multi-pass membrane protein</topology>
    </subcellularLocation>
</comment>
<name>A0A0W8FF01_9ZZZZ</name>
<dbReference type="EMBL" id="LNQE01001349">
    <property type="protein sequence ID" value="KUG18899.1"/>
    <property type="molecule type" value="Genomic_DNA"/>
</dbReference>
<dbReference type="FunFam" id="1.10.3470.10:FF:000001">
    <property type="entry name" value="Vitamin B12 ABC transporter permease BtuC"/>
    <property type="match status" value="1"/>
</dbReference>